<dbReference type="PROSITE" id="PS51201">
    <property type="entry name" value="RCK_N"/>
    <property type="match status" value="1"/>
</dbReference>
<dbReference type="KEGG" id="smam:Mal15_26190"/>
<dbReference type="InterPro" id="IPR036291">
    <property type="entry name" value="NAD(P)-bd_dom_sf"/>
</dbReference>
<dbReference type="PANTHER" id="PTHR43833">
    <property type="entry name" value="POTASSIUM CHANNEL PROTEIN 2-RELATED-RELATED"/>
    <property type="match status" value="1"/>
</dbReference>
<dbReference type="SUPFAM" id="SSF81324">
    <property type="entry name" value="Voltage-gated potassium channels"/>
    <property type="match status" value="1"/>
</dbReference>
<dbReference type="SUPFAM" id="SSF51735">
    <property type="entry name" value="NAD(P)-binding Rossmann-fold domains"/>
    <property type="match status" value="1"/>
</dbReference>
<dbReference type="GO" id="GO:0006813">
    <property type="term" value="P:potassium ion transport"/>
    <property type="evidence" value="ECO:0007669"/>
    <property type="project" value="InterPro"/>
</dbReference>
<evidence type="ECO:0000259" key="3">
    <source>
        <dbReference type="PROSITE" id="PS51201"/>
    </source>
</evidence>
<dbReference type="PANTHER" id="PTHR43833:SF9">
    <property type="entry name" value="POTASSIUM CHANNEL PROTEIN YUGO-RELATED"/>
    <property type="match status" value="1"/>
</dbReference>
<evidence type="ECO:0000256" key="1">
    <source>
        <dbReference type="ARBA" id="ARBA00004651"/>
    </source>
</evidence>
<dbReference type="InterPro" id="IPR003148">
    <property type="entry name" value="RCK_N"/>
</dbReference>
<feature type="domain" description="RCK C-terminal" evidence="4">
    <location>
        <begin position="248"/>
        <end position="333"/>
    </location>
</feature>
<dbReference type="Proteomes" id="UP000321353">
    <property type="component" value="Chromosome"/>
</dbReference>
<reference evidence="5 6" key="1">
    <citation type="submission" date="2019-02" db="EMBL/GenBank/DDBJ databases">
        <title>Planctomycetal bacteria perform biofilm scaping via a novel small molecule.</title>
        <authorList>
            <person name="Jeske O."/>
            <person name="Boedeker C."/>
            <person name="Wiegand S."/>
            <person name="Breitling P."/>
            <person name="Kallscheuer N."/>
            <person name="Jogler M."/>
            <person name="Rohde M."/>
            <person name="Petersen J."/>
            <person name="Medema M.H."/>
            <person name="Surup F."/>
            <person name="Jogler C."/>
        </authorList>
    </citation>
    <scope>NUCLEOTIDE SEQUENCE [LARGE SCALE GENOMIC DNA]</scope>
    <source>
        <strain evidence="5 6">Mal15</strain>
    </source>
</reference>
<keyword evidence="5" id="KW-0407">Ion channel</keyword>
<sequence length="347" mass="37290">MRVGLTVLVSTCLIAIAGYVVAGWSYIDALYMVVITIFGVGYGEVNPVDDPRLKLFTLAVIISGCSSALYVLGGFVQMIAEGEIQRAMGARRMSQEINALSGHAIVCGFGRMGRNLIHELDHLGVKFVVIDCDPERLADAERHGTLVIAGDAAQEEVLQQAGIERASVLATVLPKDADNVFVTLTARELCEKIQIIARCECPTTERKLIRSGADGVVSPTMIGATRIAHQIACPTVESIVENKQAFNRLNQDLDVFGLQMVEIEIHEESIFVGATIHDLETSGDGATVVVAVKRANGDVIKNPKMCDEIRGNDKLVMLSHQEDLAPLCDDSVGDPIQSAEPAVPLAV</sequence>
<dbReference type="Pfam" id="PF07885">
    <property type="entry name" value="Ion_trans_2"/>
    <property type="match status" value="1"/>
</dbReference>
<dbReference type="SUPFAM" id="SSF116726">
    <property type="entry name" value="TrkA C-terminal domain-like"/>
    <property type="match status" value="1"/>
</dbReference>
<dbReference type="Pfam" id="PF02254">
    <property type="entry name" value="TrkA_N"/>
    <property type="match status" value="1"/>
</dbReference>
<dbReference type="InterPro" id="IPR050721">
    <property type="entry name" value="Trk_Ktr_HKT_K-transport"/>
</dbReference>
<organism evidence="5 6">
    <name type="scientific">Stieleria maiorica</name>
    <dbReference type="NCBI Taxonomy" id="2795974"/>
    <lineage>
        <taxon>Bacteria</taxon>
        <taxon>Pseudomonadati</taxon>
        <taxon>Planctomycetota</taxon>
        <taxon>Planctomycetia</taxon>
        <taxon>Pirellulales</taxon>
        <taxon>Pirellulaceae</taxon>
        <taxon>Stieleria</taxon>
    </lineage>
</organism>
<feature type="domain" description="RCK N-terminal" evidence="3">
    <location>
        <begin position="101"/>
        <end position="217"/>
    </location>
</feature>
<name>A0A5B9MEA8_9BACT</name>
<dbReference type="InterPro" id="IPR013099">
    <property type="entry name" value="K_chnl_dom"/>
</dbReference>
<dbReference type="GO" id="GO:0008324">
    <property type="term" value="F:monoatomic cation transmembrane transporter activity"/>
    <property type="evidence" value="ECO:0007669"/>
    <property type="project" value="InterPro"/>
</dbReference>
<dbReference type="PROSITE" id="PS51202">
    <property type="entry name" value="RCK_C"/>
    <property type="match status" value="1"/>
</dbReference>
<keyword evidence="2" id="KW-1133">Transmembrane helix</keyword>
<dbReference type="AlphaFoldDB" id="A0A5B9MEA8"/>
<keyword evidence="6" id="KW-1185">Reference proteome</keyword>
<dbReference type="InterPro" id="IPR006037">
    <property type="entry name" value="RCK_C"/>
</dbReference>
<accession>A0A5B9MEA8</accession>
<gene>
    <name evidence="5" type="primary">kch_1</name>
    <name evidence="5" type="ORF">Mal15_26190</name>
</gene>
<keyword evidence="5" id="KW-0813">Transport</keyword>
<feature type="transmembrane region" description="Helical" evidence="2">
    <location>
        <begin position="27"/>
        <end position="43"/>
    </location>
</feature>
<evidence type="ECO:0000259" key="4">
    <source>
        <dbReference type="PROSITE" id="PS51202"/>
    </source>
</evidence>
<comment type="subcellular location">
    <subcellularLocation>
        <location evidence="1">Cell membrane</location>
        <topology evidence="1">Multi-pass membrane protein</topology>
    </subcellularLocation>
</comment>
<keyword evidence="2" id="KW-0472">Membrane</keyword>
<dbReference type="InterPro" id="IPR036721">
    <property type="entry name" value="RCK_C_sf"/>
</dbReference>
<evidence type="ECO:0000313" key="5">
    <source>
        <dbReference type="EMBL" id="QEF98566.1"/>
    </source>
</evidence>
<dbReference type="EMBL" id="CP036264">
    <property type="protein sequence ID" value="QEF98566.1"/>
    <property type="molecule type" value="Genomic_DNA"/>
</dbReference>
<evidence type="ECO:0000256" key="2">
    <source>
        <dbReference type="SAM" id="Phobius"/>
    </source>
</evidence>
<dbReference type="Gene3D" id="3.30.70.1450">
    <property type="entry name" value="Regulator of K+ conductance, C-terminal domain"/>
    <property type="match status" value="1"/>
</dbReference>
<proteinExistence type="predicted"/>
<dbReference type="Gene3D" id="3.40.50.720">
    <property type="entry name" value="NAD(P)-binding Rossmann-like Domain"/>
    <property type="match status" value="1"/>
</dbReference>
<protein>
    <submittedName>
        <fullName evidence="5">Voltage-gated potassium channel Kch</fullName>
    </submittedName>
</protein>
<dbReference type="Gene3D" id="1.10.287.70">
    <property type="match status" value="1"/>
</dbReference>
<dbReference type="RefSeq" id="WP_167546759.1">
    <property type="nucleotide sequence ID" value="NZ_CP036264.1"/>
</dbReference>
<dbReference type="GO" id="GO:0005886">
    <property type="term" value="C:plasma membrane"/>
    <property type="evidence" value="ECO:0007669"/>
    <property type="project" value="UniProtKB-SubCell"/>
</dbReference>
<evidence type="ECO:0000313" key="6">
    <source>
        <dbReference type="Proteomes" id="UP000321353"/>
    </source>
</evidence>
<keyword evidence="2" id="KW-0812">Transmembrane</keyword>
<feature type="transmembrane region" description="Helical" evidence="2">
    <location>
        <begin position="55"/>
        <end position="76"/>
    </location>
</feature>
<keyword evidence="5" id="KW-0406">Ion transport</keyword>